<dbReference type="InterPro" id="IPR009030">
    <property type="entry name" value="Growth_fac_rcpt_cys_sf"/>
</dbReference>
<evidence type="ECO:0000313" key="5">
    <source>
        <dbReference type="EMBL" id="CAH1985849.1"/>
    </source>
</evidence>
<dbReference type="Pfam" id="PF18399">
    <property type="entry name" value="CLIP_SPH_Scar"/>
    <property type="match status" value="1"/>
</dbReference>
<dbReference type="InterPro" id="IPR001254">
    <property type="entry name" value="Trypsin_dom"/>
</dbReference>
<feature type="compositionally biased region" description="Polar residues" evidence="3">
    <location>
        <begin position="42"/>
        <end position="53"/>
    </location>
</feature>
<feature type="region of interest" description="Disordered" evidence="3">
    <location>
        <begin position="491"/>
        <end position="532"/>
    </location>
</feature>
<feature type="compositionally biased region" description="Polar residues" evidence="3">
    <location>
        <begin position="107"/>
        <end position="131"/>
    </location>
</feature>
<dbReference type="Proteomes" id="UP001152888">
    <property type="component" value="Unassembled WGS sequence"/>
</dbReference>
<dbReference type="Pfam" id="PF00089">
    <property type="entry name" value="Trypsin"/>
    <property type="match status" value="1"/>
</dbReference>
<dbReference type="Gene3D" id="2.40.10.10">
    <property type="entry name" value="Trypsin-like serine proteases"/>
    <property type="match status" value="2"/>
</dbReference>
<organism evidence="5 6">
    <name type="scientific">Acanthoscelides obtectus</name>
    <name type="common">Bean weevil</name>
    <name type="synonym">Bruchus obtectus</name>
    <dbReference type="NCBI Taxonomy" id="200917"/>
    <lineage>
        <taxon>Eukaryota</taxon>
        <taxon>Metazoa</taxon>
        <taxon>Ecdysozoa</taxon>
        <taxon>Arthropoda</taxon>
        <taxon>Hexapoda</taxon>
        <taxon>Insecta</taxon>
        <taxon>Pterygota</taxon>
        <taxon>Neoptera</taxon>
        <taxon>Endopterygota</taxon>
        <taxon>Coleoptera</taxon>
        <taxon>Polyphaga</taxon>
        <taxon>Cucujiformia</taxon>
        <taxon>Chrysomeloidea</taxon>
        <taxon>Chrysomelidae</taxon>
        <taxon>Bruchinae</taxon>
        <taxon>Bruchini</taxon>
        <taxon>Acanthoscelides</taxon>
    </lineage>
</organism>
<feature type="region of interest" description="Disordered" evidence="3">
    <location>
        <begin position="549"/>
        <end position="623"/>
    </location>
</feature>
<dbReference type="EMBL" id="CAKOFQ010006987">
    <property type="protein sequence ID" value="CAH1985849.1"/>
    <property type="molecule type" value="Genomic_DNA"/>
</dbReference>
<dbReference type="OrthoDB" id="10064156at2759"/>
<name>A0A9P0PLS9_ACAOB</name>
<dbReference type="InterPro" id="IPR009003">
    <property type="entry name" value="Peptidase_S1_PA"/>
</dbReference>
<dbReference type="InterPro" id="IPR043504">
    <property type="entry name" value="Peptidase_S1_PA_chymotrypsin"/>
</dbReference>
<dbReference type="SUPFAM" id="SSF57184">
    <property type="entry name" value="Growth factor receptor domain"/>
    <property type="match status" value="1"/>
</dbReference>
<reference evidence="5" key="1">
    <citation type="submission" date="2022-03" db="EMBL/GenBank/DDBJ databases">
        <authorList>
            <person name="Sayadi A."/>
        </authorList>
    </citation>
    <scope>NUCLEOTIDE SEQUENCE</scope>
</reference>
<dbReference type="GO" id="GO:0004252">
    <property type="term" value="F:serine-type endopeptidase activity"/>
    <property type="evidence" value="ECO:0007669"/>
    <property type="project" value="InterPro"/>
</dbReference>
<dbReference type="SMART" id="SM00020">
    <property type="entry name" value="Tryp_SPc"/>
    <property type="match status" value="1"/>
</dbReference>
<dbReference type="PROSITE" id="PS50240">
    <property type="entry name" value="TRYPSIN_DOM"/>
    <property type="match status" value="1"/>
</dbReference>
<dbReference type="GO" id="GO:0006508">
    <property type="term" value="P:proteolysis"/>
    <property type="evidence" value="ECO:0007669"/>
    <property type="project" value="InterPro"/>
</dbReference>
<keyword evidence="1" id="KW-1015">Disulfide bond</keyword>
<dbReference type="PANTHER" id="PTHR24256">
    <property type="entry name" value="TRYPTASE-RELATED"/>
    <property type="match status" value="1"/>
</dbReference>
<dbReference type="CDD" id="cd00190">
    <property type="entry name" value="Tryp_SPc"/>
    <property type="match status" value="1"/>
</dbReference>
<dbReference type="FunFam" id="2.40.10.10:FF:000068">
    <property type="entry name" value="transmembrane protease serine 2"/>
    <property type="match status" value="1"/>
</dbReference>
<gene>
    <name evidence="5" type="ORF">ACAOBT_LOCUS16901</name>
</gene>
<evidence type="ECO:0000259" key="4">
    <source>
        <dbReference type="PROSITE" id="PS50240"/>
    </source>
</evidence>
<evidence type="ECO:0000256" key="2">
    <source>
        <dbReference type="ARBA" id="ARBA00024195"/>
    </source>
</evidence>
<protein>
    <recommendedName>
        <fullName evidence="4">Peptidase S1 domain-containing protein</fullName>
    </recommendedName>
</protein>
<feature type="domain" description="Peptidase S1" evidence="4">
    <location>
        <begin position="761"/>
        <end position="1026"/>
    </location>
</feature>
<feature type="region of interest" description="Disordered" evidence="3">
    <location>
        <begin position="222"/>
        <end position="259"/>
    </location>
</feature>
<proteinExistence type="inferred from homology"/>
<keyword evidence="6" id="KW-1185">Reference proteome</keyword>
<feature type="compositionally biased region" description="Polar residues" evidence="3">
    <location>
        <begin position="613"/>
        <end position="623"/>
    </location>
</feature>
<dbReference type="InterPro" id="IPR040973">
    <property type="entry name" value="CLIP_SPH_Scar"/>
</dbReference>
<dbReference type="AlphaFoldDB" id="A0A9P0PLS9"/>
<dbReference type="SUPFAM" id="SSF50494">
    <property type="entry name" value="Trypsin-like serine proteases"/>
    <property type="match status" value="1"/>
</dbReference>
<feature type="compositionally biased region" description="Polar residues" evidence="3">
    <location>
        <begin position="10"/>
        <end position="26"/>
    </location>
</feature>
<feature type="region of interest" description="Disordered" evidence="3">
    <location>
        <begin position="1"/>
        <end position="131"/>
    </location>
</feature>
<evidence type="ECO:0000256" key="1">
    <source>
        <dbReference type="ARBA" id="ARBA00023157"/>
    </source>
</evidence>
<comment type="similarity">
    <text evidence="2">Belongs to the peptidase S1 family. CLIP subfamily.</text>
</comment>
<sequence>MPVCAPGESLSPSGQCVTPTGATSRPTCGPGQVLTPSGDCVSRQTTSRPTYGPSTRKPCPPGQVPSTSGLGCEYLSGPSTARPSFRPGATKPSTYRPVPTTPFPERQQPTATSRPQCNPGESLSPSGQCVTPSGVITRPKCGPGQVLSASGVCVPQRGSTFGPTTPKPCPLGKVPSASGLGCEYPRGPATPTSTSSPIYCPPGQVPSVTGSGCEYPRDQTTFTPKPSPGITPKQCPQGQVLTPSGCERSGIPGPTTYRPGISTGYKYPRPTQPFQEPVKPTPPTRCGPGQTLSASGICVYPSGTPACAPGQTRSPSGECVDKAITTYKPSFGTSTVKPSCPPGQVSSITGVGCEYPIGPTTCKPGQVLSPSGECVDKTITTYKPSYSTSATKPSCPPGQVPSASGLGCEYPRGPTSCKPGQNLAPSGECIDRPVSTYKPSSGPSTTRPLAACKPGQILSLSGICIDQTISTYKPSFGPTCPPGQVPSASGLGCEYPQGPSQRPSPCPPGQILSSSGSCIPASQKPCPPGQTRSSSGICVQTTLHPHTVNHFTTTSPKVRPTGGYSYPTPTPPFGYPSSTPLDTSQNKINNQYASTTHVPRYRPQRPGEGPSENPDNTVDSANANSFFVPTTRHPVTGTQPSYNRQPTFTGGQQPIEEASPPVGCAAALQCVQEIYCTADGFVSPVPVVLTKEQELLRVPTTTCKDIETGIIGKCCRDPNYKDPWPSANLVNGVDDGQYKEDNFYGQRELVSNNRLTRASNLTGGPGVPPALRRSRIEEARSSGAKCGHRNLDTSPKGESPLDANFAEYPWQAMILRDSNRSLLCGGVIIRDNAILTSAHCVEGLDTNDVLAKGGEWKLGIDEEPLPFQIVKVGAIIRHPEYKPGSYHNDVAILVLREKLRFTTNIGPLCLSQTTEISPNSKCKLTGWGKRILQLHARGAIMHHIDVNVMDSQKCQEQLSDTFKESLPNYSPNMICGQSNIDQCKVTTNSQESTLGTRAVSKKDKSLVLSDLTLTGSRQLSGNQLRN</sequence>
<evidence type="ECO:0000313" key="6">
    <source>
        <dbReference type="Proteomes" id="UP001152888"/>
    </source>
</evidence>
<dbReference type="InterPro" id="IPR051487">
    <property type="entry name" value="Ser/Thr_Proteases_Immune/Dev"/>
</dbReference>
<accession>A0A9P0PLS9</accession>
<feature type="compositionally biased region" description="Polar residues" evidence="3">
    <location>
        <begin position="581"/>
        <end position="597"/>
    </location>
</feature>
<comment type="caution">
    <text evidence="5">The sequence shown here is derived from an EMBL/GenBank/DDBJ whole genome shotgun (WGS) entry which is preliminary data.</text>
</comment>
<evidence type="ECO:0000256" key="3">
    <source>
        <dbReference type="SAM" id="MobiDB-lite"/>
    </source>
</evidence>